<organism evidence="2">
    <name type="scientific">bioreactor metagenome</name>
    <dbReference type="NCBI Taxonomy" id="1076179"/>
    <lineage>
        <taxon>unclassified sequences</taxon>
        <taxon>metagenomes</taxon>
        <taxon>ecological metagenomes</taxon>
    </lineage>
</organism>
<accession>A0A644Z7L0</accession>
<evidence type="ECO:0000313" key="2">
    <source>
        <dbReference type="EMBL" id="MPM34703.1"/>
    </source>
</evidence>
<dbReference type="EMBL" id="VSSQ01007054">
    <property type="protein sequence ID" value="MPM34703.1"/>
    <property type="molecule type" value="Genomic_DNA"/>
</dbReference>
<name>A0A644Z7L0_9ZZZZ</name>
<dbReference type="AlphaFoldDB" id="A0A644Z7L0"/>
<feature type="transmembrane region" description="Helical" evidence="1">
    <location>
        <begin position="37"/>
        <end position="54"/>
    </location>
</feature>
<keyword evidence="1" id="KW-0472">Membrane</keyword>
<evidence type="ECO:0000256" key="1">
    <source>
        <dbReference type="SAM" id="Phobius"/>
    </source>
</evidence>
<comment type="caution">
    <text evidence="2">The sequence shown here is derived from an EMBL/GenBank/DDBJ whole genome shotgun (WGS) entry which is preliminary data.</text>
</comment>
<gene>
    <name evidence="2" type="ORF">SDC9_81290</name>
</gene>
<reference evidence="2" key="1">
    <citation type="submission" date="2019-08" db="EMBL/GenBank/DDBJ databases">
        <authorList>
            <person name="Kucharzyk K."/>
            <person name="Murdoch R.W."/>
            <person name="Higgins S."/>
            <person name="Loffler F."/>
        </authorList>
    </citation>
    <scope>NUCLEOTIDE SEQUENCE</scope>
</reference>
<proteinExistence type="predicted"/>
<keyword evidence="1" id="KW-0812">Transmembrane</keyword>
<sequence>MQSTAIINKFFELVTVFKISANAEPSTTDAIINKNKVAVKVAFITPIIFFFLTLSC</sequence>
<keyword evidence="1" id="KW-1133">Transmembrane helix</keyword>
<protein>
    <submittedName>
        <fullName evidence="2">Uncharacterized protein</fullName>
    </submittedName>
</protein>